<gene>
    <name evidence="2" type="ORF">H8716_11525</name>
</gene>
<accession>A0ABR7NBC7</accession>
<reference evidence="2 3" key="1">
    <citation type="submission" date="2020-08" db="EMBL/GenBank/DDBJ databases">
        <title>Genome public.</title>
        <authorList>
            <person name="Liu C."/>
            <person name="Sun Q."/>
        </authorList>
    </citation>
    <scope>NUCLEOTIDE SEQUENCE [LARGE SCALE GENOMIC DNA]</scope>
    <source>
        <strain evidence="2 3">NSJ-46</strain>
    </source>
</reference>
<sequence length="123" mass="13814">MDSMFSLMDLIILGSGAYIIYCYYLLKFKGEIKEGLLLPKGTNVKKCTDKAAYIKEVENKILLYGIAVLICGGFGVLETQTGLLGKWYLVVIAVFLAVTVWFAMVVKKSGEKYWPQTTKKLKK</sequence>
<feature type="transmembrane region" description="Helical" evidence="1">
    <location>
        <begin position="6"/>
        <end position="26"/>
    </location>
</feature>
<keyword evidence="1" id="KW-0472">Membrane</keyword>
<feature type="transmembrane region" description="Helical" evidence="1">
    <location>
        <begin position="61"/>
        <end position="81"/>
    </location>
</feature>
<dbReference type="EMBL" id="JACRSZ010000011">
    <property type="protein sequence ID" value="MBC8573706.1"/>
    <property type="molecule type" value="Genomic_DNA"/>
</dbReference>
<organism evidence="2 3">
    <name type="scientific">Jingyaoa shaoxingensis</name>
    <dbReference type="NCBI Taxonomy" id="2763671"/>
    <lineage>
        <taxon>Bacteria</taxon>
        <taxon>Bacillati</taxon>
        <taxon>Bacillota</taxon>
        <taxon>Clostridia</taxon>
        <taxon>Lachnospirales</taxon>
        <taxon>Lachnospiraceae</taxon>
        <taxon>Jingyaoa</taxon>
    </lineage>
</organism>
<dbReference type="RefSeq" id="WP_249309001.1">
    <property type="nucleotide sequence ID" value="NZ_JACRSZ010000011.1"/>
</dbReference>
<evidence type="ECO:0008006" key="4">
    <source>
        <dbReference type="Google" id="ProtNLM"/>
    </source>
</evidence>
<keyword evidence="1" id="KW-0812">Transmembrane</keyword>
<dbReference type="Proteomes" id="UP000657421">
    <property type="component" value="Unassembled WGS sequence"/>
</dbReference>
<evidence type="ECO:0000313" key="2">
    <source>
        <dbReference type="EMBL" id="MBC8573706.1"/>
    </source>
</evidence>
<comment type="caution">
    <text evidence="2">The sequence shown here is derived from an EMBL/GenBank/DDBJ whole genome shotgun (WGS) entry which is preliminary data.</text>
</comment>
<name>A0ABR7NBC7_9FIRM</name>
<evidence type="ECO:0000256" key="1">
    <source>
        <dbReference type="SAM" id="Phobius"/>
    </source>
</evidence>
<evidence type="ECO:0000313" key="3">
    <source>
        <dbReference type="Proteomes" id="UP000657421"/>
    </source>
</evidence>
<keyword evidence="1" id="KW-1133">Transmembrane helix</keyword>
<keyword evidence="3" id="KW-1185">Reference proteome</keyword>
<proteinExistence type="predicted"/>
<protein>
    <recommendedName>
        <fullName evidence="4">DUF3784 domain-containing protein</fullName>
    </recommendedName>
</protein>
<feature type="transmembrane region" description="Helical" evidence="1">
    <location>
        <begin position="87"/>
        <end position="106"/>
    </location>
</feature>